<name>A0ABR2IBS4_9PEZI</name>
<keyword evidence="1" id="KW-0732">Signal</keyword>
<organism evidence="2 3">
    <name type="scientific">Apiospora arundinis</name>
    <dbReference type="NCBI Taxonomy" id="335852"/>
    <lineage>
        <taxon>Eukaryota</taxon>
        <taxon>Fungi</taxon>
        <taxon>Dikarya</taxon>
        <taxon>Ascomycota</taxon>
        <taxon>Pezizomycotina</taxon>
        <taxon>Sordariomycetes</taxon>
        <taxon>Xylariomycetidae</taxon>
        <taxon>Amphisphaeriales</taxon>
        <taxon>Apiosporaceae</taxon>
        <taxon>Apiospora</taxon>
    </lineage>
</organism>
<keyword evidence="3" id="KW-1185">Reference proteome</keyword>
<comment type="caution">
    <text evidence="2">The sequence shown here is derived from an EMBL/GenBank/DDBJ whole genome shotgun (WGS) entry which is preliminary data.</text>
</comment>
<evidence type="ECO:0000256" key="1">
    <source>
        <dbReference type="SAM" id="SignalP"/>
    </source>
</evidence>
<dbReference type="EMBL" id="JAPCWZ010000006">
    <property type="protein sequence ID" value="KAK8859992.1"/>
    <property type="molecule type" value="Genomic_DNA"/>
</dbReference>
<gene>
    <name evidence="2" type="ORF">PGQ11_010726</name>
</gene>
<dbReference type="Proteomes" id="UP001390339">
    <property type="component" value="Unassembled WGS sequence"/>
</dbReference>
<feature type="signal peptide" evidence="1">
    <location>
        <begin position="1"/>
        <end position="20"/>
    </location>
</feature>
<accession>A0ABR2IBS4</accession>
<proteinExistence type="predicted"/>
<sequence length="196" mass="22047">MPKLFEILTLTLATIESVAASLNKMQANNDAKGAFLMPFLYSYTPNRTNRCNVHFNVTDASIVTYEDVVECRVNWEPCYDVSKGWIDPPTIGAEHAGPCYRNGVLVDDYRWWFSEWQSYRNFSLHIVAAATHPQGPDAEAGAGTASQAIVEHAAETGMLNNETVPQDGYHEWCLMDGMCTMEYWNLTNPMVFGFTE</sequence>
<protein>
    <submittedName>
        <fullName evidence="2">Uncharacterized protein</fullName>
    </submittedName>
</protein>
<reference evidence="2 3" key="1">
    <citation type="journal article" date="2024" name="IMA Fungus">
        <title>Apiospora arundinis, a panoply of carbohydrate-active enzymes and secondary metabolites.</title>
        <authorList>
            <person name="Sorensen T."/>
            <person name="Petersen C."/>
            <person name="Muurmann A.T."/>
            <person name="Christiansen J.V."/>
            <person name="Brundto M.L."/>
            <person name="Overgaard C.K."/>
            <person name="Boysen A.T."/>
            <person name="Wollenberg R.D."/>
            <person name="Larsen T.O."/>
            <person name="Sorensen J.L."/>
            <person name="Nielsen K.L."/>
            <person name="Sondergaard T.E."/>
        </authorList>
    </citation>
    <scope>NUCLEOTIDE SEQUENCE [LARGE SCALE GENOMIC DNA]</scope>
    <source>
        <strain evidence="2 3">AAU 773</strain>
    </source>
</reference>
<feature type="chain" id="PRO_5046341948" evidence="1">
    <location>
        <begin position="21"/>
        <end position="196"/>
    </location>
</feature>
<evidence type="ECO:0000313" key="2">
    <source>
        <dbReference type="EMBL" id="KAK8859992.1"/>
    </source>
</evidence>
<evidence type="ECO:0000313" key="3">
    <source>
        <dbReference type="Proteomes" id="UP001390339"/>
    </source>
</evidence>